<proteinExistence type="predicted"/>
<dbReference type="Gene3D" id="1.10.600.10">
    <property type="entry name" value="Farnesyl Diphosphate Synthase"/>
    <property type="match status" value="1"/>
</dbReference>
<dbReference type="AlphaFoldDB" id="A0A6A6NPE4"/>
<dbReference type="SUPFAM" id="SSF48576">
    <property type="entry name" value="Terpenoid synthases"/>
    <property type="match status" value="1"/>
</dbReference>
<keyword evidence="2" id="KW-1185">Reference proteome</keyword>
<feature type="non-terminal residue" evidence="1">
    <location>
        <position position="1"/>
    </location>
</feature>
<organism evidence="1 2">
    <name type="scientific">Lineolata rhizophorae</name>
    <dbReference type="NCBI Taxonomy" id="578093"/>
    <lineage>
        <taxon>Eukaryota</taxon>
        <taxon>Fungi</taxon>
        <taxon>Dikarya</taxon>
        <taxon>Ascomycota</taxon>
        <taxon>Pezizomycotina</taxon>
        <taxon>Dothideomycetes</taxon>
        <taxon>Dothideomycetes incertae sedis</taxon>
        <taxon>Lineolatales</taxon>
        <taxon>Lineolataceae</taxon>
        <taxon>Lineolata</taxon>
    </lineage>
</organism>
<dbReference type="EMBL" id="MU001696">
    <property type="protein sequence ID" value="KAF2453559.1"/>
    <property type="molecule type" value="Genomic_DNA"/>
</dbReference>
<dbReference type="InterPro" id="IPR002060">
    <property type="entry name" value="Squ/phyt_synthse"/>
</dbReference>
<protein>
    <submittedName>
        <fullName evidence="1">Squalene/phytoene synthase</fullName>
    </submittedName>
</protein>
<accession>A0A6A6NPE4</accession>
<reference evidence="1" key="1">
    <citation type="journal article" date="2020" name="Stud. Mycol.">
        <title>101 Dothideomycetes genomes: a test case for predicting lifestyles and emergence of pathogens.</title>
        <authorList>
            <person name="Haridas S."/>
            <person name="Albert R."/>
            <person name="Binder M."/>
            <person name="Bloem J."/>
            <person name="Labutti K."/>
            <person name="Salamov A."/>
            <person name="Andreopoulos B."/>
            <person name="Baker S."/>
            <person name="Barry K."/>
            <person name="Bills G."/>
            <person name="Bluhm B."/>
            <person name="Cannon C."/>
            <person name="Castanera R."/>
            <person name="Culley D."/>
            <person name="Daum C."/>
            <person name="Ezra D."/>
            <person name="Gonzalez J."/>
            <person name="Henrissat B."/>
            <person name="Kuo A."/>
            <person name="Liang C."/>
            <person name="Lipzen A."/>
            <person name="Lutzoni F."/>
            <person name="Magnuson J."/>
            <person name="Mondo S."/>
            <person name="Nolan M."/>
            <person name="Ohm R."/>
            <person name="Pangilinan J."/>
            <person name="Park H.-J."/>
            <person name="Ramirez L."/>
            <person name="Alfaro M."/>
            <person name="Sun H."/>
            <person name="Tritt A."/>
            <person name="Yoshinaga Y."/>
            <person name="Zwiers L.-H."/>
            <person name="Turgeon B."/>
            <person name="Goodwin S."/>
            <person name="Spatafora J."/>
            <person name="Crous P."/>
            <person name="Grigoriev I."/>
        </authorList>
    </citation>
    <scope>NUCLEOTIDE SEQUENCE</scope>
    <source>
        <strain evidence="1">ATCC 16933</strain>
    </source>
</reference>
<sequence length="358" mass="38102">HDHPSHVLRAFVPPPALDAYLALRALNVETALIPDAASTPAVAALRYRFWQDAVSAALTPPHAAPKEPIATLLAHAAAAAASSPSAGSSSGSGSGSRGATSAYKAPVLSLPRLRRLLSARASRVEAPPPATPDALDAHAETTYASLLYLTLSAARVAHPHVDHVASHVGKAQGIVAALRGLPLLVEGAPRAQRGNTPQAAGLAPLGTSRTALPLPLSTLADCGVRDEDLYRYGPGAENVRDAVFAVATRAHDHLRAARELAQAIRAGREPGHAFEHEEDLAVEDAARYASAGGGLGGDMAEAERELERGFGILMQGVAVGLWLERLQRADFDVWDRRVRGREWKLPWRAFWGWRRREF</sequence>
<evidence type="ECO:0000313" key="1">
    <source>
        <dbReference type="EMBL" id="KAF2453559.1"/>
    </source>
</evidence>
<name>A0A6A6NPE4_9PEZI</name>
<dbReference type="Pfam" id="PF00494">
    <property type="entry name" value="SQS_PSY"/>
    <property type="match status" value="1"/>
</dbReference>
<gene>
    <name evidence="1" type="ORF">BDY21DRAFT_292728</name>
</gene>
<dbReference type="InterPro" id="IPR008949">
    <property type="entry name" value="Isoprenoid_synthase_dom_sf"/>
</dbReference>
<evidence type="ECO:0000313" key="2">
    <source>
        <dbReference type="Proteomes" id="UP000799766"/>
    </source>
</evidence>
<dbReference type="OrthoDB" id="270318at2759"/>
<dbReference type="Proteomes" id="UP000799766">
    <property type="component" value="Unassembled WGS sequence"/>
</dbReference>